<feature type="compositionally biased region" description="Acidic residues" evidence="1">
    <location>
        <begin position="364"/>
        <end position="410"/>
    </location>
</feature>
<feature type="region of interest" description="Disordered" evidence="1">
    <location>
        <begin position="339"/>
        <end position="489"/>
    </location>
</feature>
<feature type="region of interest" description="Disordered" evidence="1">
    <location>
        <begin position="213"/>
        <end position="263"/>
    </location>
</feature>
<proteinExistence type="predicted"/>
<feature type="compositionally biased region" description="Low complexity" evidence="1">
    <location>
        <begin position="252"/>
        <end position="263"/>
    </location>
</feature>
<sequence>MNTPGLQGTDMIGMTRNSPDNFVTEVRQREVEASKSSQQKQHPYRYKKKKPGVKVSYIDKSDERKHKRTALAAAKSRAGSKLKQIALKLEKEQIFDPVDTLFIISRRGSDHIQKCFGYGSLYNKFIKGDKLTAYPPFENRIKPTMPVIKKDKVASFLTPGKGAYSFAQGSGQSISEAQRKQLENIHIAVNEDDISIEQPNQVTKRRGELKRLFSERSKTRGSRGRGCGRGRGGRRGGKSDNVKRKSSKVLLENNNNMEMSSSEDNAMSPVYLLEDDVGSVKLRPKRKTAKVLVYEDDNDMEVPDSREMSPVIVLEDVVLNSSLLREASVLMENMDFSVDPTAKEPTETPEQPEETQEQPKETQEQPEETQEQSEETQEQPEETQEQETQEQSEETQEQPEETQEQPEETQEQPKETQEQPEETQEQPKETQEQPEETQEQQHKKQGNTRTTKENTRTTKGNTRTTRGNTEQQRNNKNTKTQEQPEDILSKDDFVLVELPIEKTSRTKQFIGKIISVSEHDIDVSFMKKNKTGKFIWPEVMDQSMVERRSVKRKLKPPAQIAKRRSIEMFFSDMS</sequence>
<organism evidence="2 3">
    <name type="scientific">Mytilus galloprovincialis</name>
    <name type="common">Mediterranean mussel</name>
    <dbReference type="NCBI Taxonomy" id="29158"/>
    <lineage>
        <taxon>Eukaryota</taxon>
        <taxon>Metazoa</taxon>
        <taxon>Spiralia</taxon>
        <taxon>Lophotrochozoa</taxon>
        <taxon>Mollusca</taxon>
        <taxon>Bivalvia</taxon>
        <taxon>Autobranchia</taxon>
        <taxon>Pteriomorphia</taxon>
        <taxon>Mytilida</taxon>
        <taxon>Mytiloidea</taxon>
        <taxon>Mytilidae</taxon>
        <taxon>Mytilinae</taxon>
        <taxon>Mytilus</taxon>
    </lineage>
</organism>
<name>A0A8B6FDP1_MYTGA</name>
<evidence type="ECO:0000313" key="3">
    <source>
        <dbReference type="Proteomes" id="UP000596742"/>
    </source>
</evidence>
<protein>
    <submittedName>
        <fullName evidence="2">Uncharacterized protein</fullName>
    </submittedName>
</protein>
<dbReference type="Proteomes" id="UP000596742">
    <property type="component" value="Unassembled WGS sequence"/>
</dbReference>
<dbReference type="EMBL" id="UYJE01006612">
    <property type="protein sequence ID" value="VDI47394.1"/>
    <property type="molecule type" value="Genomic_DNA"/>
</dbReference>
<comment type="caution">
    <text evidence="2">The sequence shown here is derived from an EMBL/GenBank/DDBJ whole genome shotgun (WGS) entry which is preliminary data.</text>
</comment>
<evidence type="ECO:0000256" key="1">
    <source>
        <dbReference type="SAM" id="MobiDB-lite"/>
    </source>
</evidence>
<reference evidence="2" key="1">
    <citation type="submission" date="2018-11" db="EMBL/GenBank/DDBJ databases">
        <authorList>
            <person name="Alioto T."/>
            <person name="Alioto T."/>
        </authorList>
    </citation>
    <scope>NUCLEOTIDE SEQUENCE</scope>
</reference>
<feature type="compositionally biased region" description="Basic residues" evidence="1">
    <location>
        <begin position="42"/>
        <end position="52"/>
    </location>
</feature>
<feature type="compositionally biased region" description="Basic residues" evidence="1">
    <location>
        <begin position="219"/>
        <end position="236"/>
    </location>
</feature>
<feature type="region of interest" description="Disordered" evidence="1">
    <location>
        <begin position="27"/>
        <end position="52"/>
    </location>
</feature>
<feature type="compositionally biased region" description="Low complexity" evidence="1">
    <location>
        <begin position="457"/>
        <end position="475"/>
    </location>
</feature>
<evidence type="ECO:0000313" key="2">
    <source>
        <dbReference type="EMBL" id="VDI47394.1"/>
    </source>
</evidence>
<dbReference type="AlphaFoldDB" id="A0A8B6FDP1"/>
<feature type="region of interest" description="Disordered" evidence="1">
    <location>
        <begin position="1"/>
        <end position="20"/>
    </location>
</feature>
<gene>
    <name evidence="2" type="ORF">MGAL_10B024824</name>
</gene>
<keyword evidence="3" id="KW-1185">Reference proteome</keyword>
<accession>A0A8B6FDP1</accession>
<dbReference type="OrthoDB" id="6190576at2759"/>